<evidence type="ECO:0000313" key="1">
    <source>
        <dbReference type="EMBL" id="EAY08093.1"/>
    </source>
</evidence>
<dbReference type="VEuPathDB" id="TrichDB:TVAG_497160"/>
<dbReference type="KEGG" id="tva:4765989"/>
<dbReference type="RefSeq" id="XP_001320316.1">
    <property type="nucleotide sequence ID" value="XM_001320281.1"/>
</dbReference>
<dbReference type="InterPro" id="IPR026053">
    <property type="entry name" value="HPS1"/>
</dbReference>
<dbReference type="Proteomes" id="UP000001542">
    <property type="component" value="Unassembled WGS sequence"/>
</dbReference>
<dbReference type="PANTHER" id="PTHR12761:SF1">
    <property type="entry name" value="BLOC-3 COMPLEX MEMBER HPS1"/>
    <property type="match status" value="1"/>
</dbReference>
<dbReference type="GO" id="GO:0031085">
    <property type="term" value="C:BLOC-3 complex"/>
    <property type="evidence" value="ECO:0000318"/>
    <property type="project" value="GO_Central"/>
</dbReference>
<dbReference type="PANTHER" id="PTHR12761">
    <property type="entry name" value="HERMANSKY-PUDLAK SYNDROME PROTEIN 1"/>
    <property type="match status" value="1"/>
</dbReference>
<evidence type="ECO:0000313" key="2">
    <source>
        <dbReference type="Proteomes" id="UP000001542"/>
    </source>
</evidence>
<proteinExistence type="predicted"/>
<dbReference type="AlphaFoldDB" id="A2EGV9"/>
<protein>
    <recommendedName>
        <fullName evidence="3">FUZ/MON1/HPS1 first Longin domain-containing protein</fullName>
    </recommendedName>
</protein>
<dbReference type="VEuPathDB" id="TrichDB:TVAGG3_0803680"/>
<reference evidence="1" key="1">
    <citation type="submission" date="2006-10" db="EMBL/GenBank/DDBJ databases">
        <authorList>
            <person name="Amadeo P."/>
            <person name="Zhao Q."/>
            <person name="Wortman J."/>
            <person name="Fraser-Liggett C."/>
            <person name="Carlton J."/>
        </authorList>
    </citation>
    <scope>NUCLEOTIDE SEQUENCE</scope>
    <source>
        <strain evidence="1">G3</strain>
    </source>
</reference>
<name>A2EGV9_TRIV3</name>
<dbReference type="OrthoDB" id="10255234at2759"/>
<organism evidence="1 2">
    <name type="scientific">Trichomonas vaginalis (strain ATCC PRA-98 / G3)</name>
    <dbReference type="NCBI Taxonomy" id="412133"/>
    <lineage>
        <taxon>Eukaryota</taxon>
        <taxon>Metamonada</taxon>
        <taxon>Parabasalia</taxon>
        <taxon>Trichomonadida</taxon>
        <taxon>Trichomonadidae</taxon>
        <taxon>Trichomonas</taxon>
    </lineage>
</organism>
<gene>
    <name evidence="1" type="ORF">TVAG_497160</name>
</gene>
<dbReference type="EMBL" id="DS113385">
    <property type="protein sequence ID" value="EAY08093.1"/>
    <property type="molecule type" value="Genomic_DNA"/>
</dbReference>
<evidence type="ECO:0008006" key="3">
    <source>
        <dbReference type="Google" id="ProtNLM"/>
    </source>
</evidence>
<keyword evidence="2" id="KW-1185">Reference proteome</keyword>
<sequence>MLRFHVGTEITTFYPNNESDNDMQTILNTVAYISKTGFDQGLQYFQSNNFTVAIKAFKQINFVAISNILSPKTLVYQIQIIKNIATFLFGPNFQQFMLHEISSSYQAVFAKYVNTFLKSVENNPRTLLAMVKHDHSYYENSKLAALRAHQGAIPDEVKFQECIIFCNHRIVGRFTRKNAAPLNCFDLFILSLFESIEFSEESSEDRSFLNPNYVTSVNPSNIQYKGGYLLVSGTVQRCSIAVSRLGNNSAYTMLFISQDTVSQQQRDLIRNIMGIIAESVMGIFKPPTNICTFQNPVTIFTQIIINRSTGESFEFAPAMSEKAEKVYNLIMRNIINKSSEAMPRGYQTMLWNDGRFTFLYEMRFENIYGVFADVETSLKNENKILVDSKNISYENIAIEIFGPAMEYSVYEIFTVFVSTIDQKSAVVLSRQFSENTIKQLSPKIDTRKRKIKSQSSLNLFSTYSSHRRMSSQPKSSRPILALGVMKTPQKNL</sequence>
<dbReference type="STRING" id="5722.A2EGV9"/>
<dbReference type="InParanoid" id="A2EGV9"/>
<accession>A2EGV9</accession>
<reference evidence="1" key="2">
    <citation type="journal article" date="2007" name="Science">
        <title>Draft genome sequence of the sexually transmitted pathogen Trichomonas vaginalis.</title>
        <authorList>
            <person name="Carlton J.M."/>
            <person name="Hirt R.P."/>
            <person name="Silva J.C."/>
            <person name="Delcher A.L."/>
            <person name="Schatz M."/>
            <person name="Zhao Q."/>
            <person name="Wortman J.R."/>
            <person name="Bidwell S.L."/>
            <person name="Alsmark U.C.M."/>
            <person name="Besteiro S."/>
            <person name="Sicheritz-Ponten T."/>
            <person name="Noel C.J."/>
            <person name="Dacks J.B."/>
            <person name="Foster P.G."/>
            <person name="Simillion C."/>
            <person name="Van de Peer Y."/>
            <person name="Miranda-Saavedra D."/>
            <person name="Barton G.J."/>
            <person name="Westrop G.D."/>
            <person name="Mueller S."/>
            <person name="Dessi D."/>
            <person name="Fiori P.L."/>
            <person name="Ren Q."/>
            <person name="Paulsen I."/>
            <person name="Zhang H."/>
            <person name="Bastida-Corcuera F.D."/>
            <person name="Simoes-Barbosa A."/>
            <person name="Brown M.T."/>
            <person name="Hayes R.D."/>
            <person name="Mukherjee M."/>
            <person name="Okumura C.Y."/>
            <person name="Schneider R."/>
            <person name="Smith A.J."/>
            <person name="Vanacova S."/>
            <person name="Villalvazo M."/>
            <person name="Haas B.J."/>
            <person name="Pertea M."/>
            <person name="Feldblyum T.V."/>
            <person name="Utterback T.R."/>
            <person name="Shu C.L."/>
            <person name="Osoegawa K."/>
            <person name="de Jong P.J."/>
            <person name="Hrdy I."/>
            <person name="Horvathova L."/>
            <person name="Zubacova Z."/>
            <person name="Dolezal P."/>
            <person name="Malik S.B."/>
            <person name="Logsdon J.M. Jr."/>
            <person name="Henze K."/>
            <person name="Gupta A."/>
            <person name="Wang C.C."/>
            <person name="Dunne R.L."/>
            <person name="Upcroft J.A."/>
            <person name="Upcroft P."/>
            <person name="White O."/>
            <person name="Salzberg S.L."/>
            <person name="Tang P."/>
            <person name="Chiu C.-H."/>
            <person name="Lee Y.-S."/>
            <person name="Embley T.M."/>
            <person name="Coombs G.H."/>
            <person name="Mottram J.C."/>
            <person name="Tachezy J."/>
            <person name="Fraser-Liggett C.M."/>
            <person name="Johnson P.J."/>
        </authorList>
    </citation>
    <scope>NUCLEOTIDE SEQUENCE [LARGE SCALE GENOMIC DNA]</scope>
    <source>
        <strain evidence="1">G3</strain>
    </source>
</reference>